<accession>A0A6P3Y4G6</accession>
<proteinExistence type="inferred from homology"/>
<comment type="catalytic activity">
    <reaction evidence="9 10">
        <text>a long-chain fatty acyl-CoA + 2 NADPH + 2 H(+) = a long-chain primary fatty alcohol + 2 NADP(+) + CoA</text>
        <dbReference type="Rhea" id="RHEA:52716"/>
        <dbReference type="ChEBI" id="CHEBI:15378"/>
        <dbReference type="ChEBI" id="CHEBI:57287"/>
        <dbReference type="ChEBI" id="CHEBI:57783"/>
        <dbReference type="ChEBI" id="CHEBI:58349"/>
        <dbReference type="ChEBI" id="CHEBI:77396"/>
        <dbReference type="ChEBI" id="CHEBI:83139"/>
        <dbReference type="EC" id="1.2.1.84"/>
    </reaction>
</comment>
<keyword evidence="10" id="KW-0560">Oxidoreductase</keyword>
<dbReference type="GO" id="GO:0080019">
    <property type="term" value="F:alcohol-forming very long-chain fatty acyl-CoA reductase activity"/>
    <property type="evidence" value="ECO:0007669"/>
    <property type="project" value="InterPro"/>
</dbReference>
<dbReference type="Pfam" id="PF07993">
    <property type="entry name" value="NAD_binding_4"/>
    <property type="match status" value="2"/>
</dbReference>
<name>A0A6P3Y4G6_DINQU</name>
<dbReference type="SUPFAM" id="SSF51735">
    <property type="entry name" value="NAD(P)-binding Rossmann-fold domains"/>
    <property type="match status" value="2"/>
</dbReference>
<feature type="transmembrane region" description="Helical" evidence="10">
    <location>
        <begin position="991"/>
        <end position="1012"/>
    </location>
</feature>
<evidence type="ECO:0000313" key="14">
    <source>
        <dbReference type="RefSeq" id="XP_014485791.1"/>
    </source>
</evidence>
<dbReference type="Pfam" id="PF03015">
    <property type="entry name" value="Sterile"/>
    <property type="match status" value="2"/>
</dbReference>
<evidence type="ECO:0000313" key="13">
    <source>
        <dbReference type="Proteomes" id="UP000515204"/>
    </source>
</evidence>
<dbReference type="Gene3D" id="3.40.50.720">
    <property type="entry name" value="NAD(P)-binding Rossmann-like Domain"/>
    <property type="match status" value="2"/>
</dbReference>
<evidence type="ECO:0000256" key="4">
    <source>
        <dbReference type="ARBA" id="ARBA00022692"/>
    </source>
</evidence>
<keyword evidence="8 10" id="KW-0472">Membrane</keyword>
<keyword evidence="13" id="KW-1185">Reference proteome</keyword>
<evidence type="ECO:0000256" key="1">
    <source>
        <dbReference type="ARBA" id="ARBA00004141"/>
    </source>
</evidence>
<dbReference type="InterPro" id="IPR033640">
    <property type="entry name" value="FAR_C"/>
</dbReference>
<dbReference type="FunFam" id="3.40.50.720:FF:000143">
    <property type="entry name" value="Fatty acyl-CoA reductase"/>
    <property type="match status" value="2"/>
</dbReference>
<feature type="domain" description="Fatty acyl-CoA reductase C-terminal" evidence="11">
    <location>
        <begin position="363"/>
        <end position="455"/>
    </location>
</feature>
<dbReference type="CDD" id="cd05236">
    <property type="entry name" value="FAR-N_SDR_e"/>
    <property type="match status" value="2"/>
</dbReference>
<dbReference type="KEGG" id="dqu:106750169"/>
<dbReference type="EC" id="1.2.1.84" evidence="10"/>
<evidence type="ECO:0000256" key="7">
    <source>
        <dbReference type="ARBA" id="ARBA00023098"/>
    </source>
</evidence>
<evidence type="ECO:0000256" key="2">
    <source>
        <dbReference type="ARBA" id="ARBA00005928"/>
    </source>
</evidence>
<keyword evidence="5 10" id="KW-0521">NADP</keyword>
<keyword evidence="6 10" id="KW-1133">Transmembrane helix</keyword>
<evidence type="ECO:0000256" key="6">
    <source>
        <dbReference type="ARBA" id="ARBA00022989"/>
    </source>
</evidence>
<sequence length="1027" mass="116607">MIKKPETMASRVTDFYSAKSIFITGGTGFVGVCLIEKLLRCCPGIKNIYLLMRPKKGKNIAERLIELTQNSIFNMLREKEQADLFRKLIAVTGDVGEENLGLSPEDRETLINTVQVVFHAAATLDFEADLKTTTNINLLGTRRIIQLCREINDLKVLVHVSSAYVNIEQQNVNEILYPAPADANEIIKLVNELDVAALEARTPEILKNHANFYTFTKHLAEHEVANGGLPAVIVRPSMISGIWKEPIPGWTISKNGLQGFLMGISKGVIRRLPIVEHFTYDCIPVDVVINSLIVAAYAVDRDSDKGLKIYHCTSSTCNPLRWIEVRKEVNVLLHKYPLKSAVWYPGFKFSSSLLSFRISAIFLHFIPAYILDTIIKLYGDRPILVRLHTNVNRSVRLLERFISNEWKFDNLRMLQLHESLFPDDKKFFTLDIRSLIWIDYFYDLIQGIRIYLSKESPESLPKARSKDKILMVAHLGLQATLLGLIWWLVKVSFTTTWTKTAFIVPIIYLLFDQIQIFRSVYFFSPPPRMAPELSIADWFSKRNVLITGGTGFMGKVLISKLLLSCPDVGNVYLIIRKKKGVDSQTRLHLMLQQEPFRRLREEYPERLKKLTAVAGDTAAQEISLSDADKELLTAQVSVVFHMAADVKFDLPLKTAIRTNLVGTMNIVAFAKQMPLLESFIHVSTSFCQCGEPVLEERAYQTTVAPESIIQTVNTMTNEILEIMTPELLGDQPNTYAFSKALCEDVVSRCGLPAGVIRPSIVVASWKEPAPGWVDNLQGPTGLMIGAGKGVIRSMLCNSNYMINMIPCDMAVNATIALGWQVGMKKPVEPLFLNVTVNEENLISWNHALETGKKHMLANPFSQPLWYPGGGLTSSRIRHWLVVVLLHLIPAYLLDIGLIITGNKPFLVRVQARIKSGLRVLQYYTTKQWTFRNDNLRDLQHRLCPADKETFYMDTNVIRWDEYILAYILGTRRYCLKDDPSTLPRARRVLMYLYFADWLLKVLFGCLVVWIMYTWMISAKSTIAMLIE</sequence>
<evidence type="ECO:0000256" key="8">
    <source>
        <dbReference type="ARBA" id="ARBA00023136"/>
    </source>
</evidence>
<comment type="function">
    <text evidence="10">Catalyzes the reduction of fatty acyl-CoA to fatty alcohols.</text>
</comment>
<evidence type="ECO:0000256" key="5">
    <source>
        <dbReference type="ARBA" id="ARBA00022857"/>
    </source>
</evidence>
<dbReference type="CDD" id="cd09071">
    <property type="entry name" value="FAR_C"/>
    <property type="match status" value="2"/>
</dbReference>
<evidence type="ECO:0000256" key="3">
    <source>
        <dbReference type="ARBA" id="ARBA00022516"/>
    </source>
</evidence>
<dbReference type="InterPro" id="IPR036291">
    <property type="entry name" value="NAD(P)-bd_dom_sf"/>
</dbReference>
<feature type="transmembrane region" description="Helical" evidence="10">
    <location>
        <begin position="879"/>
        <end position="899"/>
    </location>
</feature>
<dbReference type="GO" id="GO:0035336">
    <property type="term" value="P:long-chain fatty-acyl-CoA metabolic process"/>
    <property type="evidence" value="ECO:0007669"/>
    <property type="project" value="TreeGrafter"/>
</dbReference>
<keyword evidence="4 10" id="KW-0812">Transmembrane</keyword>
<organism evidence="13 14">
    <name type="scientific">Dinoponera quadriceps</name>
    <name type="common">South American ant</name>
    <dbReference type="NCBI Taxonomy" id="609295"/>
    <lineage>
        <taxon>Eukaryota</taxon>
        <taxon>Metazoa</taxon>
        <taxon>Ecdysozoa</taxon>
        <taxon>Arthropoda</taxon>
        <taxon>Hexapoda</taxon>
        <taxon>Insecta</taxon>
        <taxon>Pterygota</taxon>
        <taxon>Neoptera</taxon>
        <taxon>Endopterygota</taxon>
        <taxon>Hymenoptera</taxon>
        <taxon>Apocrita</taxon>
        <taxon>Aculeata</taxon>
        <taxon>Formicoidea</taxon>
        <taxon>Formicidae</taxon>
        <taxon>Ponerinae</taxon>
        <taxon>Ponerini</taxon>
        <taxon>Dinoponera</taxon>
    </lineage>
</organism>
<protein>
    <recommendedName>
        <fullName evidence="10">Fatty acyl-CoA reductase</fullName>
        <ecNumber evidence="10">1.2.1.84</ecNumber>
    </recommendedName>
</protein>
<comment type="similarity">
    <text evidence="2 10">Belongs to the fatty acyl-CoA reductase family.</text>
</comment>
<dbReference type="GO" id="GO:0016020">
    <property type="term" value="C:membrane"/>
    <property type="evidence" value="ECO:0007669"/>
    <property type="project" value="UniProtKB-SubCell"/>
</dbReference>
<gene>
    <name evidence="14" type="primary">LOC106750169</name>
</gene>
<dbReference type="InterPro" id="IPR026055">
    <property type="entry name" value="FAR"/>
</dbReference>
<dbReference type="GO" id="GO:0005777">
    <property type="term" value="C:peroxisome"/>
    <property type="evidence" value="ECO:0007669"/>
    <property type="project" value="TreeGrafter"/>
</dbReference>
<feature type="domain" description="Thioester reductase (TE)" evidence="12">
    <location>
        <begin position="23"/>
        <end position="291"/>
    </location>
</feature>
<dbReference type="GeneID" id="106750169"/>
<dbReference type="RefSeq" id="XP_014485791.1">
    <property type="nucleotide sequence ID" value="XM_014630305.1"/>
</dbReference>
<dbReference type="PANTHER" id="PTHR11011:SF45">
    <property type="entry name" value="FATTY ACYL-COA REDUCTASE CG8306-RELATED"/>
    <property type="match status" value="1"/>
</dbReference>
<dbReference type="Proteomes" id="UP000515204">
    <property type="component" value="Unplaced"/>
</dbReference>
<dbReference type="AlphaFoldDB" id="A0A6P3Y4G6"/>
<keyword evidence="3 10" id="KW-0444">Lipid biosynthesis</keyword>
<dbReference type="GO" id="GO:0102965">
    <property type="term" value="F:alcohol-forming long-chain fatty acyl-CoA reductase activity"/>
    <property type="evidence" value="ECO:0007669"/>
    <property type="project" value="UniProtKB-EC"/>
</dbReference>
<feature type="transmembrane region" description="Helical" evidence="10">
    <location>
        <begin position="501"/>
        <end position="523"/>
    </location>
</feature>
<dbReference type="PANTHER" id="PTHR11011">
    <property type="entry name" value="MALE STERILITY PROTEIN 2-RELATED"/>
    <property type="match status" value="1"/>
</dbReference>
<keyword evidence="7 10" id="KW-0443">Lipid metabolism</keyword>
<dbReference type="OrthoDB" id="429813at2759"/>
<feature type="domain" description="Fatty acyl-CoA reductase C-terminal" evidence="11">
    <location>
        <begin position="885"/>
        <end position="977"/>
    </location>
</feature>
<dbReference type="InterPro" id="IPR013120">
    <property type="entry name" value="FAR_NAD-bd"/>
</dbReference>
<evidence type="ECO:0000256" key="10">
    <source>
        <dbReference type="RuleBase" id="RU363097"/>
    </source>
</evidence>
<comment type="subcellular location">
    <subcellularLocation>
        <location evidence="1">Membrane</location>
        <topology evidence="1">Multi-pass membrane protein</topology>
    </subcellularLocation>
</comment>
<feature type="domain" description="Thioester reductase (TE)" evidence="12">
    <location>
        <begin position="546"/>
        <end position="814"/>
    </location>
</feature>
<evidence type="ECO:0000259" key="11">
    <source>
        <dbReference type="Pfam" id="PF03015"/>
    </source>
</evidence>
<feature type="transmembrane region" description="Helical" evidence="10">
    <location>
        <begin position="469"/>
        <end position="489"/>
    </location>
</feature>
<evidence type="ECO:0000259" key="12">
    <source>
        <dbReference type="Pfam" id="PF07993"/>
    </source>
</evidence>
<evidence type="ECO:0000256" key="9">
    <source>
        <dbReference type="ARBA" id="ARBA00052530"/>
    </source>
</evidence>
<reference evidence="14" key="1">
    <citation type="submission" date="2025-08" db="UniProtKB">
        <authorList>
            <consortium name="RefSeq"/>
        </authorList>
    </citation>
    <scope>IDENTIFICATION</scope>
</reference>